<dbReference type="Pfam" id="PF00005">
    <property type="entry name" value="ABC_tran"/>
    <property type="match status" value="1"/>
</dbReference>
<evidence type="ECO:0000256" key="2">
    <source>
        <dbReference type="ARBA" id="ARBA00022448"/>
    </source>
</evidence>
<dbReference type="InterPro" id="IPR003593">
    <property type="entry name" value="AAA+_ATPase"/>
</dbReference>
<feature type="compositionally biased region" description="Polar residues" evidence="5">
    <location>
        <begin position="474"/>
        <end position="492"/>
    </location>
</feature>
<dbReference type="InterPro" id="IPR017871">
    <property type="entry name" value="ABC_transporter-like_CS"/>
</dbReference>
<keyword evidence="3" id="KW-0547">Nucleotide-binding</keyword>
<feature type="domain" description="ABC transporter" evidence="6">
    <location>
        <begin position="7"/>
        <end position="234"/>
    </location>
</feature>
<dbReference type="Proteomes" id="UP000655443">
    <property type="component" value="Unassembled WGS sequence"/>
</dbReference>
<protein>
    <recommendedName>
        <fullName evidence="6">ABC transporter domain-containing protein</fullName>
    </recommendedName>
</protein>
<dbReference type="Gene3D" id="3.40.50.300">
    <property type="entry name" value="P-loop containing nucleotide triphosphate hydrolases"/>
    <property type="match status" value="1"/>
</dbReference>
<dbReference type="SUPFAM" id="SSF52540">
    <property type="entry name" value="P-loop containing nucleoside triphosphate hydrolases"/>
    <property type="match status" value="1"/>
</dbReference>
<dbReference type="GO" id="GO:0005524">
    <property type="term" value="F:ATP binding"/>
    <property type="evidence" value="ECO:0007669"/>
    <property type="project" value="UniProtKB-KW"/>
</dbReference>
<evidence type="ECO:0000256" key="5">
    <source>
        <dbReference type="SAM" id="MobiDB-lite"/>
    </source>
</evidence>
<dbReference type="PROSITE" id="PS50893">
    <property type="entry name" value="ABC_TRANSPORTER_2"/>
    <property type="match status" value="1"/>
</dbReference>
<name>A0A919D3P1_9ACTN</name>
<proteinExistence type="inferred from homology"/>
<feature type="compositionally biased region" description="Low complexity" evidence="5">
    <location>
        <begin position="422"/>
        <end position="441"/>
    </location>
</feature>
<gene>
    <name evidence="7" type="ORF">GCM10010339_39150</name>
</gene>
<reference evidence="7" key="2">
    <citation type="submission" date="2020-09" db="EMBL/GenBank/DDBJ databases">
        <authorList>
            <person name="Sun Q."/>
            <person name="Ohkuma M."/>
        </authorList>
    </citation>
    <scope>NUCLEOTIDE SEQUENCE</scope>
    <source>
        <strain evidence="7">JCM 4714</strain>
    </source>
</reference>
<dbReference type="PANTHER" id="PTHR43335:SF4">
    <property type="entry name" value="ABC TRANSPORTER, ATP-BINDING PROTEIN"/>
    <property type="match status" value="1"/>
</dbReference>
<evidence type="ECO:0000256" key="3">
    <source>
        <dbReference type="ARBA" id="ARBA00022741"/>
    </source>
</evidence>
<keyword evidence="2" id="KW-0813">Transport</keyword>
<evidence type="ECO:0000256" key="1">
    <source>
        <dbReference type="ARBA" id="ARBA00005417"/>
    </source>
</evidence>
<feature type="compositionally biased region" description="Low complexity" evidence="5">
    <location>
        <begin position="317"/>
        <end position="334"/>
    </location>
</feature>
<comment type="caution">
    <text evidence="7">The sequence shown here is derived from an EMBL/GenBank/DDBJ whole genome shotgun (WGS) entry which is preliminary data.</text>
</comment>
<dbReference type="PROSITE" id="PS00211">
    <property type="entry name" value="ABC_TRANSPORTER_1"/>
    <property type="match status" value="1"/>
</dbReference>
<sequence length="492" mass="50485">MDSLLAIRARGITKCFGDVVALDGIDLDVAQGQIHGLVGPNGAGKTTLLGLMLGLAVADGGRLEILGAPVGRTFAAPDGVAGFVDGPGLYPSLTARQNLAALAALRGEDARTAGVDDALEQVGLGDVADDRARGFSLGMRQRLGLAAALLTKPRLLVLDEPSNGLDPAGKKHVHGVLTRLAAEGTGVVLSSHRMDDLEALCSEVTILATGRVVFSGPLGKLAAENRELDYRLATSDPRTARQLAAEASGVRLVDDAGGRQDAGVLVVRALVPALDELVVRLVRSGIALRELAPVVSPLEAAFLALTEQQGSGGGAQGVLAGEQPARARAAQQDAVAEERLGGAEGAPARTRRQASGAPQQNLGAEQQHIRAESQSARAESQLARTEEQLARAEEQSARGEVLSARAEQQDPGAQPRDPGTEPQDPGAGPQDPGAGPQDPGAGPQGPGAGPQGPGAERQHARVEGQLPLPRVENQDCSAPAQESTAQQQEAGR</sequence>
<comment type="similarity">
    <text evidence="1">Belongs to the ABC transporter superfamily.</text>
</comment>
<dbReference type="EMBL" id="BMVG01000008">
    <property type="protein sequence ID" value="GHE05044.1"/>
    <property type="molecule type" value="Genomic_DNA"/>
</dbReference>
<organism evidence="7 8">
    <name type="scientific">Streptomyces alanosinicus</name>
    <dbReference type="NCBI Taxonomy" id="68171"/>
    <lineage>
        <taxon>Bacteria</taxon>
        <taxon>Bacillati</taxon>
        <taxon>Actinomycetota</taxon>
        <taxon>Actinomycetes</taxon>
        <taxon>Kitasatosporales</taxon>
        <taxon>Streptomycetaceae</taxon>
        <taxon>Streptomyces</taxon>
    </lineage>
</organism>
<evidence type="ECO:0000313" key="7">
    <source>
        <dbReference type="EMBL" id="GHE05044.1"/>
    </source>
</evidence>
<evidence type="ECO:0000259" key="6">
    <source>
        <dbReference type="PROSITE" id="PS50893"/>
    </source>
</evidence>
<dbReference type="GO" id="GO:0016887">
    <property type="term" value="F:ATP hydrolysis activity"/>
    <property type="evidence" value="ECO:0007669"/>
    <property type="project" value="InterPro"/>
</dbReference>
<keyword evidence="4" id="KW-0067">ATP-binding</keyword>
<dbReference type="SMART" id="SM00382">
    <property type="entry name" value="AAA"/>
    <property type="match status" value="1"/>
</dbReference>
<dbReference type="InterPro" id="IPR003439">
    <property type="entry name" value="ABC_transporter-like_ATP-bd"/>
</dbReference>
<dbReference type="InterPro" id="IPR027417">
    <property type="entry name" value="P-loop_NTPase"/>
</dbReference>
<reference evidence="7" key="1">
    <citation type="journal article" date="2014" name="Int. J. Syst. Evol. Microbiol.">
        <title>Complete genome sequence of Corynebacterium casei LMG S-19264T (=DSM 44701T), isolated from a smear-ripened cheese.</title>
        <authorList>
            <consortium name="US DOE Joint Genome Institute (JGI-PGF)"/>
            <person name="Walter F."/>
            <person name="Albersmeier A."/>
            <person name="Kalinowski J."/>
            <person name="Ruckert C."/>
        </authorList>
    </citation>
    <scope>NUCLEOTIDE SEQUENCE</scope>
    <source>
        <strain evidence="7">JCM 4714</strain>
    </source>
</reference>
<feature type="compositionally biased region" description="Basic and acidic residues" evidence="5">
    <location>
        <begin position="384"/>
        <end position="397"/>
    </location>
</feature>
<evidence type="ECO:0000256" key="4">
    <source>
        <dbReference type="ARBA" id="ARBA00022840"/>
    </source>
</evidence>
<evidence type="ECO:0000313" key="8">
    <source>
        <dbReference type="Proteomes" id="UP000655443"/>
    </source>
</evidence>
<feature type="compositionally biased region" description="Gly residues" evidence="5">
    <location>
        <begin position="442"/>
        <end position="452"/>
    </location>
</feature>
<keyword evidence="8" id="KW-1185">Reference proteome</keyword>
<accession>A0A919D3P1</accession>
<feature type="region of interest" description="Disordered" evidence="5">
    <location>
        <begin position="313"/>
        <end position="492"/>
    </location>
</feature>
<dbReference type="AlphaFoldDB" id="A0A919D3P1"/>
<dbReference type="PANTHER" id="PTHR43335">
    <property type="entry name" value="ABC TRANSPORTER, ATP-BINDING PROTEIN"/>
    <property type="match status" value="1"/>
</dbReference>